<name>A0A8J3BTF6_9ACTN</name>
<dbReference type="EMBL" id="BMQC01000015">
    <property type="protein sequence ID" value="GGK39612.1"/>
    <property type="molecule type" value="Genomic_DNA"/>
</dbReference>
<keyword evidence="1" id="KW-1133">Transmembrane helix</keyword>
<sequence length="54" mass="5932">MDYEDRSRRKVLLTAGVSLLVIAALMMFYRPAREAASVIGLAGFGLLLVVSRFS</sequence>
<protein>
    <submittedName>
        <fullName evidence="2">Uncharacterized protein</fullName>
    </submittedName>
</protein>
<feature type="transmembrane region" description="Helical" evidence="1">
    <location>
        <begin position="12"/>
        <end position="29"/>
    </location>
</feature>
<organism evidence="2 3">
    <name type="scientific">Pilimelia terevasa</name>
    <dbReference type="NCBI Taxonomy" id="53372"/>
    <lineage>
        <taxon>Bacteria</taxon>
        <taxon>Bacillati</taxon>
        <taxon>Actinomycetota</taxon>
        <taxon>Actinomycetes</taxon>
        <taxon>Micromonosporales</taxon>
        <taxon>Micromonosporaceae</taxon>
        <taxon>Pilimelia</taxon>
    </lineage>
</organism>
<keyword evidence="1" id="KW-0472">Membrane</keyword>
<keyword evidence="3" id="KW-1185">Reference proteome</keyword>
<dbReference type="RefSeq" id="WP_189115454.1">
    <property type="nucleotide sequence ID" value="NZ_BMQC01000015.1"/>
</dbReference>
<feature type="transmembrane region" description="Helical" evidence="1">
    <location>
        <begin position="35"/>
        <end position="53"/>
    </location>
</feature>
<evidence type="ECO:0000256" key="1">
    <source>
        <dbReference type="SAM" id="Phobius"/>
    </source>
</evidence>
<gene>
    <name evidence="2" type="ORF">GCM10010124_35350</name>
</gene>
<comment type="caution">
    <text evidence="2">The sequence shown here is derived from an EMBL/GenBank/DDBJ whole genome shotgun (WGS) entry which is preliminary data.</text>
</comment>
<evidence type="ECO:0000313" key="2">
    <source>
        <dbReference type="EMBL" id="GGK39612.1"/>
    </source>
</evidence>
<evidence type="ECO:0000313" key="3">
    <source>
        <dbReference type="Proteomes" id="UP000662200"/>
    </source>
</evidence>
<reference evidence="2" key="1">
    <citation type="journal article" date="2014" name="Int. J. Syst. Evol. Microbiol.">
        <title>Complete genome sequence of Corynebacterium casei LMG S-19264T (=DSM 44701T), isolated from a smear-ripened cheese.</title>
        <authorList>
            <consortium name="US DOE Joint Genome Institute (JGI-PGF)"/>
            <person name="Walter F."/>
            <person name="Albersmeier A."/>
            <person name="Kalinowski J."/>
            <person name="Ruckert C."/>
        </authorList>
    </citation>
    <scope>NUCLEOTIDE SEQUENCE</scope>
    <source>
        <strain evidence="2">JCM 3091</strain>
    </source>
</reference>
<accession>A0A8J3BTF6</accession>
<reference evidence="2" key="2">
    <citation type="submission" date="2020-09" db="EMBL/GenBank/DDBJ databases">
        <authorList>
            <person name="Sun Q."/>
            <person name="Ohkuma M."/>
        </authorList>
    </citation>
    <scope>NUCLEOTIDE SEQUENCE</scope>
    <source>
        <strain evidence="2">JCM 3091</strain>
    </source>
</reference>
<proteinExistence type="predicted"/>
<keyword evidence="1" id="KW-0812">Transmembrane</keyword>
<dbReference type="Proteomes" id="UP000662200">
    <property type="component" value="Unassembled WGS sequence"/>
</dbReference>
<dbReference type="AlphaFoldDB" id="A0A8J3BTF6"/>